<accession>A0A9P7CWI3</accession>
<dbReference type="InterPro" id="IPR036361">
    <property type="entry name" value="SAP_dom_sf"/>
</dbReference>
<sequence length="93" mass="10558">MPAAEIISLPVLGKMLGVNEQPEMVEFAIQQDMTVKVLREKLKEYGLQSTGKKADLIERLREYATDDTSWRLLFQPTQKGTRGSYTGKRKSLV</sequence>
<protein>
    <recommendedName>
        <fullName evidence="1">SAP domain-containing protein</fullName>
    </recommendedName>
</protein>
<dbReference type="OrthoDB" id="3210866at2759"/>
<dbReference type="PROSITE" id="PS50800">
    <property type="entry name" value="SAP"/>
    <property type="match status" value="1"/>
</dbReference>
<feature type="domain" description="SAP" evidence="1">
    <location>
        <begin position="30"/>
        <end position="64"/>
    </location>
</feature>
<evidence type="ECO:0000313" key="3">
    <source>
        <dbReference type="Proteomes" id="UP000714275"/>
    </source>
</evidence>
<dbReference type="InterPro" id="IPR003034">
    <property type="entry name" value="SAP_dom"/>
</dbReference>
<name>A0A9P7CWI3_9AGAM</name>
<dbReference type="SUPFAM" id="SSF68906">
    <property type="entry name" value="SAP domain"/>
    <property type="match status" value="1"/>
</dbReference>
<dbReference type="Pfam" id="PF02037">
    <property type="entry name" value="SAP"/>
    <property type="match status" value="1"/>
</dbReference>
<dbReference type="Gene3D" id="1.10.720.30">
    <property type="entry name" value="SAP domain"/>
    <property type="match status" value="1"/>
</dbReference>
<organism evidence="2 3">
    <name type="scientific">Suillus placidus</name>
    <dbReference type="NCBI Taxonomy" id="48579"/>
    <lineage>
        <taxon>Eukaryota</taxon>
        <taxon>Fungi</taxon>
        <taxon>Dikarya</taxon>
        <taxon>Basidiomycota</taxon>
        <taxon>Agaricomycotina</taxon>
        <taxon>Agaricomycetes</taxon>
        <taxon>Agaricomycetidae</taxon>
        <taxon>Boletales</taxon>
        <taxon>Suillineae</taxon>
        <taxon>Suillaceae</taxon>
        <taxon>Suillus</taxon>
    </lineage>
</organism>
<gene>
    <name evidence="2" type="ORF">EV702DRAFT_1205289</name>
</gene>
<reference evidence="2" key="1">
    <citation type="journal article" date="2020" name="New Phytol.">
        <title>Comparative genomics reveals dynamic genome evolution in host specialist ectomycorrhizal fungi.</title>
        <authorList>
            <person name="Lofgren L.A."/>
            <person name="Nguyen N.H."/>
            <person name="Vilgalys R."/>
            <person name="Ruytinx J."/>
            <person name="Liao H.L."/>
            <person name="Branco S."/>
            <person name="Kuo A."/>
            <person name="LaButti K."/>
            <person name="Lipzen A."/>
            <person name="Andreopoulos W."/>
            <person name="Pangilinan J."/>
            <person name="Riley R."/>
            <person name="Hundley H."/>
            <person name="Na H."/>
            <person name="Barry K."/>
            <person name="Grigoriev I.V."/>
            <person name="Stajich J.E."/>
            <person name="Kennedy P.G."/>
        </authorList>
    </citation>
    <scope>NUCLEOTIDE SEQUENCE</scope>
    <source>
        <strain evidence="2">DOB743</strain>
    </source>
</reference>
<evidence type="ECO:0000259" key="1">
    <source>
        <dbReference type="PROSITE" id="PS50800"/>
    </source>
</evidence>
<evidence type="ECO:0000313" key="2">
    <source>
        <dbReference type="EMBL" id="KAG1763971.1"/>
    </source>
</evidence>
<proteinExistence type="predicted"/>
<dbReference type="Proteomes" id="UP000714275">
    <property type="component" value="Unassembled WGS sequence"/>
</dbReference>
<dbReference type="AlphaFoldDB" id="A0A9P7CWI3"/>
<dbReference type="EMBL" id="JABBWD010000140">
    <property type="protein sequence ID" value="KAG1763971.1"/>
    <property type="molecule type" value="Genomic_DNA"/>
</dbReference>
<keyword evidence="3" id="KW-1185">Reference proteome</keyword>
<dbReference type="SMART" id="SM00513">
    <property type="entry name" value="SAP"/>
    <property type="match status" value="1"/>
</dbReference>
<comment type="caution">
    <text evidence="2">The sequence shown here is derived from an EMBL/GenBank/DDBJ whole genome shotgun (WGS) entry which is preliminary data.</text>
</comment>